<protein>
    <submittedName>
        <fullName evidence="2">AAA family ATPase</fullName>
    </submittedName>
</protein>
<dbReference type="EMBL" id="QRVN01000012">
    <property type="protein sequence ID" value="RGS47244.1"/>
    <property type="molecule type" value="Genomic_DNA"/>
</dbReference>
<reference evidence="2 3" key="1">
    <citation type="submission" date="2018-08" db="EMBL/GenBank/DDBJ databases">
        <title>A genome reference for cultivated species of the human gut microbiota.</title>
        <authorList>
            <person name="Zou Y."/>
            <person name="Xue W."/>
            <person name="Luo G."/>
        </authorList>
    </citation>
    <scope>NUCLEOTIDE SEQUENCE [LARGE SCALE GENOMIC DNA]</scope>
    <source>
        <strain evidence="2 3">AF22-1</strain>
    </source>
</reference>
<sequence>MVRERKKRIYRKRIPYGMQNFEDVIKEDCYYVDKTPFIEDIEDSNMYFFFLRPRRFGKSLTISMLENYYDINKKDKFDEIFGKLYIGENPTPEHNSYLIIHLNFAIIVGDLNDYKHGMDNYCRTQFNYFVDVYSHLLPEGTKEGLNQQEDAVNQLNYLCTQSKKSGQKIYLFIDEYDHFTNQILAHKEHEQRYRIQTHGEGYLRKFFDTIKGAAGDTLARVFVTGVSPVTMDDLTSGFNIGTNYSLAPEFNEMTGFTEDEVRDMLGYYSSVLPFNHSVDELIKVMKPWYDNYCFAEEEYGKTTMYNSVMVLNFLDKYIRNNYDIPKNMVESNVRIDYDKVRMLIRHDKEFAHDASIIQQLVTQGFVTGKLVENFPAERINDPDNFLSLLFYFGMVTIDGDYKGVTKFIIPNEVVRDQMYTYLLDTYKENDLTYDNFNKGKLESQLAYDGNYKAYFEFIADSLKRYSSQRDKQKGEAFVHGFTLAMTSQNQFYRPISELDNDGGYADIFLSPLCDIYKDMVDSYIIELKYCKTNTADEQLQVLFKEASAQICRYANSDIVKESVKTTKLHKLVVIYRGAEMVMCEEVTEE</sequence>
<evidence type="ECO:0000313" key="2">
    <source>
        <dbReference type="EMBL" id="RGS47244.1"/>
    </source>
</evidence>
<evidence type="ECO:0000259" key="1">
    <source>
        <dbReference type="Pfam" id="PF09820"/>
    </source>
</evidence>
<accession>A0AA92TLN4</accession>
<comment type="caution">
    <text evidence="2">The sequence shown here is derived from an EMBL/GenBank/DDBJ whole genome shotgun (WGS) entry which is preliminary data.</text>
</comment>
<dbReference type="InterPro" id="IPR027417">
    <property type="entry name" value="P-loop_NTPase"/>
</dbReference>
<dbReference type="InterPro" id="IPR018631">
    <property type="entry name" value="AAA-ATPase-like_dom"/>
</dbReference>
<dbReference type="Pfam" id="PF09820">
    <property type="entry name" value="AAA-ATPase_like"/>
    <property type="match status" value="1"/>
</dbReference>
<feature type="domain" description="AAA-ATPase-like" evidence="1">
    <location>
        <begin position="15"/>
        <end position="235"/>
    </location>
</feature>
<evidence type="ECO:0000313" key="3">
    <source>
        <dbReference type="Proteomes" id="UP000286113"/>
    </source>
</evidence>
<proteinExistence type="predicted"/>
<name>A0AA92TLN4_9BACT</name>
<dbReference type="AlphaFoldDB" id="A0AA92TLN4"/>
<organism evidence="2 3">
    <name type="scientific">Segatella copri</name>
    <dbReference type="NCBI Taxonomy" id="165179"/>
    <lineage>
        <taxon>Bacteria</taxon>
        <taxon>Pseudomonadati</taxon>
        <taxon>Bacteroidota</taxon>
        <taxon>Bacteroidia</taxon>
        <taxon>Bacteroidales</taxon>
        <taxon>Prevotellaceae</taxon>
        <taxon>Segatella</taxon>
    </lineage>
</organism>
<dbReference type="PANTHER" id="PTHR34825">
    <property type="entry name" value="CONSERVED PROTEIN, WITH A WEAK D-GALACTARATE DEHYDRATASE/ALTRONATE HYDROLASE DOMAIN"/>
    <property type="match status" value="1"/>
</dbReference>
<gene>
    <name evidence="2" type="ORF">DWX90_07340</name>
</gene>
<dbReference type="Proteomes" id="UP000286113">
    <property type="component" value="Unassembled WGS sequence"/>
</dbReference>
<dbReference type="SUPFAM" id="SSF52540">
    <property type="entry name" value="P-loop containing nucleoside triphosphate hydrolases"/>
    <property type="match status" value="1"/>
</dbReference>
<dbReference type="InterPro" id="IPR012547">
    <property type="entry name" value="PDDEXK_9"/>
</dbReference>
<dbReference type="Pfam" id="PF08011">
    <property type="entry name" value="PDDEXK_9"/>
    <property type="match status" value="1"/>
</dbReference>
<dbReference type="PANTHER" id="PTHR34825:SF2">
    <property type="entry name" value="AAA-ATPASE-LIKE DOMAIN-CONTAINING PROTEIN"/>
    <property type="match status" value="1"/>
</dbReference>